<evidence type="ECO:0000313" key="3">
    <source>
        <dbReference type="Proteomes" id="UP000286862"/>
    </source>
</evidence>
<evidence type="ECO:0000259" key="1">
    <source>
        <dbReference type="Pfam" id="PF13372"/>
    </source>
</evidence>
<reference evidence="2 3" key="1">
    <citation type="submission" date="2017-01" db="EMBL/GenBank/DDBJ databases">
        <title>The cable genome- insights into the physiology and evolution of filamentous bacteria capable of sulfide oxidation via long distance electron transfer.</title>
        <authorList>
            <person name="Schreiber L."/>
            <person name="Bjerg J.T."/>
            <person name="Boggild A."/>
            <person name="Van De Vossenberg J."/>
            <person name="Meysman F."/>
            <person name="Nielsen L.P."/>
            <person name="Schramm A."/>
            <person name="Kjeldsen K.U."/>
        </authorList>
    </citation>
    <scope>NUCLEOTIDE SEQUENCE [LARGE SCALE GENOMIC DNA]</scope>
    <source>
        <strain evidence="2">A2</strain>
    </source>
</reference>
<feature type="non-terminal residue" evidence="2">
    <location>
        <position position="1"/>
    </location>
</feature>
<name>A0A3S3U9V9_9BACT</name>
<dbReference type="AlphaFoldDB" id="A0A3S3U9V9"/>
<protein>
    <submittedName>
        <fullName evidence="2">Alginate export</fullName>
    </submittedName>
</protein>
<comment type="caution">
    <text evidence="2">The sequence shown here is derived from an EMBL/GenBank/DDBJ whole genome shotgun (WGS) entry which is preliminary data.</text>
</comment>
<dbReference type="EMBL" id="MTKQ01000269">
    <property type="protein sequence ID" value="RWX45464.1"/>
    <property type="molecule type" value="Genomic_DNA"/>
</dbReference>
<sequence length="241" mass="27659">YEHVQAADFLVVEPILVTKYNDSSSDYAEKDLLYYGARLRLDMKGFTADATYMQQTGDVTADSGGQTDSDAYGYNLDLQYRFNPQWAVGTTYSFATGDDKATPDNERFDAVYGASDKYYGLMNLMTWSNLLDYGALINFLPKKSIEFQIEYHQFYADQIDDKWRSYKNGLDAECDYYGNEIDLMAKWKLNPSWKLRAGASVFRPGNAIKEAVERGQEFLTDDTAYSAIFQLTYTFRQRNNP</sequence>
<dbReference type="Gene3D" id="2.40.160.100">
    <property type="match status" value="1"/>
</dbReference>
<organism evidence="2 3">
    <name type="scientific">Candidatus Electrothrix marina</name>
    <dbReference type="NCBI Taxonomy" id="1859130"/>
    <lineage>
        <taxon>Bacteria</taxon>
        <taxon>Pseudomonadati</taxon>
        <taxon>Thermodesulfobacteriota</taxon>
        <taxon>Desulfobulbia</taxon>
        <taxon>Desulfobulbales</taxon>
        <taxon>Desulfobulbaceae</taxon>
        <taxon>Candidatus Electrothrix</taxon>
    </lineage>
</organism>
<dbReference type="Proteomes" id="UP000286862">
    <property type="component" value="Unassembled WGS sequence"/>
</dbReference>
<accession>A0A3S3U9V9</accession>
<dbReference type="SUPFAM" id="SSF56935">
    <property type="entry name" value="Porins"/>
    <property type="match status" value="1"/>
</dbReference>
<dbReference type="InterPro" id="IPR053728">
    <property type="entry name" value="Alginate_Permeability_Chnl"/>
</dbReference>
<proteinExistence type="predicted"/>
<dbReference type="InterPro" id="IPR025388">
    <property type="entry name" value="Alginate_export_dom"/>
</dbReference>
<dbReference type="Pfam" id="PF13372">
    <property type="entry name" value="Alginate_exp"/>
    <property type="match status" value="1"/>
</dbReference>
<feature type="domain" description="Alginate export" evidence="1">
    <location>
        <begin position="29"/>
        <end position="217"/>
    </location>
</feature>
<evidence type="ECO:0000313" key="2">
    <source>
        <dbReference type="EMBL" id="RWX45464.1"/>
    </source>
</evidence>
<gene>
    <name evidence="2" type="ORF">VT99_12692</name>
</gene>